<protein>
    <submittedName>
        <fullName evidence="2">Glyoxalase</fullName>
    </submittedName>
</protein>
<feature type="domain" description="Glyoxalase/fosfomycin resistance/dioxygenase" evidence="1">
    <location>
        <begin position="8"/>
        <end position="129"/>
    </location>
</feature>
<proteinExistence type="predicted"/>
<keyword evidence="3" id="KW-1185">Reference proteome</keyword>
<evidence type="ECO:0000313" key="3">
    <source>
        <dbReference type="Proteomes" id="UP000612362"/>
    </source>
</evidence>
<dbReference type="Pfam" id="PF00903">
    <property type="entry name" value="Glyoxalase"/>
    <property type="match status" value="1"/>
</dbReference>
<evidence type="ECO:0000259" key="1">
    <source>
        <dbReference type="Pfam" id="PF00903"/>
    </source>
</evidence>
<name>A0A8J3HZY2_9CHLR</name>
<accession>A0A8J3HZY2</accession>
<reference evidence="2" key="1">
    <citation type="submission" date="2020-10" db="EMBL/GenBank/DDBJ databases">
        <title>Taxonomic study of unclassified bacteria belonging to the class Ktedonobacteria.</title>
        <authorList>
            <person name="Yabe S."/>
            <person name="Wang C.M."/>
            <person name="Zheng Y."/>
            <person name="Sakai Y."/>
            <person name="Cavaletti L."/>
            <person name="Monciardini P."/>
            <person name="Donadio S."/>
        </authorList>
    </citation>
    <scope>NUCLEOTIDE SEQUENCE</scope>
    <source>
        <strain evidence="2">SOSP1-1</strain>
    </source>
</reference>
<dbReference type="Proteomes" id="UP000612362">
    <property type="component" value="Unassembled WGS sequence"/>
</dbReference>
<dbReference type="InterPro" id="IPR004360">
    <property type="entry name" value="Glyas_Fos-R_dOase_dom"/>
</dbReference>
<dbReference type="Gene3D" id="3.10.180.10">
    <property type="entry name" value="2,3-Dihydroxybiphenyl 1,2-Dioxygenase, domain 1"/>
    <property type="match status" value="1"/>
</dbReference>
<gene>
    <name evidence="2" type="ORF">KSX_44290</name>
</gene>
<dbReference type="SUPFAM" id="SSF54593">
    <property type="entry name" value="Glyoxalase/Bleomycin resistance protein/Dihydroxybiphenyl dioxygenase"/>
    <property type="match status" value="1"/>
</dbReference>
<dbReference type="EMBL" id="BNJF01000002">
    <property type="protein sequence ID" value="GHO46266.1"/>
    <property type="molecule type" value="Genomic_DNA"/>
</dbReference>
<sequence>MALNLYMVGLISQDMSRSLDFYRRLGVAIPDDSEDKTHVEVKMGNGLTFFLDSMPARWDPGYVKPHGTEYTEMSNNYSSVLEFYLEDRTVLDAKYAELTSLGYQGHRKPYVTSFGMYFALIKDPDGNMILLSAD</sequence>
<dbReference type="AlphaFoldDB" id="A0A8J3HZY2"/>
<dbReference type="InterPro" id="IPR029068">
    <property type="entry name" value="Glyas_Bleomycin-R_OHBP_Dase"/>
</dbReference>
<comment type="caution">
    <text evidence="2">The sequence shown here is derived from an EMBL/GenBank/DDBJ whole genome shotgun (WGS) entry which is preliminary data.</text>
</comment>
<evidence type="ECO:0000313" key="2">
    <source>
        <dbReference type="EMBL" id="GHO46266.1"/>
    </source>
</evidence>
<dbReference type="RefSeq" id="WP_220195654.1">
    <property type="nucleotide sequence ID" value="NZ_BNJF01000002.1"/>
</dbReference>
<organism evidence="2 3">
    <name type="scientific">Ktedonospora formicarum</name>
    <dbReference type="NCBI Taxonomy" id="2778364"/>
    <lineage>
        <taxon>Bacteria</taxon>
        <taxon>Bacillati</taxon>
        <taxon>Chloroflexota</taxon>
        <taxon>Ktedonobacteria</taxon>
        <taxon>Ktedonobacterales</taxon>
        <taxon>Ktedonobacteraceae</taxon>
        <taxon>Ktedonospora</taxon>
    </lineage>
</organism>